<sequence>MSKEGNFSGKIAMAKKRIANALTEYAINWNNLQGSLDREDLNGFLKIWKEEFDALKKPVSLETQLFQLANLLSNLEIQQDMLRSGKNWKKLTENQDMDTTLPPELAAIKNTIDTIPTE</sequence>
<accession>A0A9E9LE31</accession>
<dbReference type="AlphaFoldDB" id="A0A9E9LE31"/>
<dbReference type="Proteomes" id="UP001164819">
    <property type="component" value="Chromosome"/>
</dbReference>
<name>A0A9E9LE31_9BURK</name>
<proteinExistence type="predicted"/>
<evidence type="ECO:0000313" key="1">
    <source>
        <dbReference type="EMBL" id="WAV91009.1"/>
    </source>
</evidence>
<organism evidence="1">
    <name type="scientific">Oxalobacter aliiformigenes</name>
    <dbReference type="NCBI Taxonomy" id="2946593"/>
    <lineage>
        <taxon>Bacteria</taxon>
        <taxon>Pseudomonadati</taxon>
        <taxon>Pseudomonadota</taxon>
        <taxon>Betaproteobacteria</taxon>
        <taxon>Burkholderiales</taxon>
        <taxon>Oxalobacteraceae</taxon>
        <taxon>Oxalobacter</taxon>
    </lineage>
</organism>
<reference evidence="1" key="1">
    <citation type="journal article" date="2022" name="Front. Microbiol.">
        <title>New perspectives on an old grouping: The genomic and phenotypic variability of Oxalobacter formigenes and the implications for calcium oxalate stone prevention.</title>
        <authorList>
            <person name="Chmiel J.A."/>
            <person name="Carr C."/>
            <person name="Stuivenberg G.A."/>
            <person name="Venema R."/>
            <person name="Chanyi R.M."/>
            <person name="Al K.F."/>
            <person name="Giguere D."/>
            <person name="Say H."/>
            <person name="Akouris P.P."/>
            <person name="Dominguez Romero S.A."/>
            <person name="Kwong A."/>
            <person name="Tai V."/>
            <person name="Koval S.F."/>
            <person name="Razvi H."/>
            <person name="Bjazevic J."/>
            <person name="Burton J.P."/>
        </authorList>
    </citation>
    <scope>NUCLEOTIDE SEQUENCE</scope>
    <source>
        <strain evidence="1">OxK</strain>
    </source>
</reference>
<protein>
    <submittedName>
        <fullName evidence="1">Uncharacterized protein</fullName>
    </submittedName>
</protein>
<dbReference type="RefSeq" id="WP_269315860.1">
    <property type="nucleotide sequence ID" value="NZ_CP098251.1"/>
</dbReference>
<dbReference type="EMBL" id="CP098251">
    <property type="protein sequence ID" value="WAV91009.1"/>
    <property type="molecule type" value="Genomic_DNA"/>
</dbReference>
<gene>
    <name evidence="1" type="ORF">NB646_09300</name>
</gene>